<dbReference type="EMBL" id="CAJNOH010000059">
    <property type="protein sequence ID" value="CAF0823000.1"/>
    <property type="molecule type" value="Genomic_DNA"/>
</dbReference>
<dbReference type="Proteomes" id="UP000663854">
    <property type="component" value="Unassembled WGS sequence"/>
</dbReference>
<protein>
    <submittedName>
        <fullName evidence="1">Uncharacterized protein</fullName>
    </submittedName>
</protein>
<reference evidence="1" key="1">
    <citation type="submission" date="2021-02" db="EMBL/GenBank/DDBJ databases">
        <authorList>
            <person name="Nowell W R."/>
        </authorList>
    </citation>
    <scope>NUCLEOTIDE SEQUENCE</scope>
</reference>
<gene>
    <name evidence="2" type="ORF">JXQ802_LOCUS21691</name>
    <name evidence="1" type="ORF">PYM288_LOCUS5685</name>
</gene>
<evidence type="ECO:0000313" key="3">
    <source>
        <dbReference type="Proteomes" id="UP000663854"/>
    </source>
</evidence>
<evidence type="ECO:0000313" key="2">
    <source>
        <dbReference type="EMBL" id="CAF1150277.1"/>
    </source>
</evidence>
<name>A0A813UG95_9BILA</name>
<evidence type="ECO:0000313" key="1">
    <source>
        <dbReference type="EMBL" id="CAF0823000.1"/>
    </source>
</evidence>
<keyword evidence="4" id="KW-1185">Reference proteome</keyword>
<dbReference type="EMBL" id="CAJNOL010000644">
    <property type="protein sequence ID" value="CAF1150277.1"/>
    <property type="molecule type" value="Genomic_DNA"/>
</dbReference>
<proteinExistence type="predicted"/>
<dbReference type="Proteomes" id="UP000663870">
    <property type="component" value="Unassembled WGS sequence"/>
</dbReference>
<evidence type="ECO:0000313" key="4">
    <source>
        <dbReference type="Proteomes" id="UP000663870"/>
    </source>
</evidence>
<comment type="caution">
    <text evidence="1">The sequence shown here is derived from an EMBL/GenBank/DDBJ whole genome shotgun (WGS) entry which is preliminary data.</text>
</comment>
<dbReference type="AlphaFoldDB" id="A0A813UG95"/>
<sequence length="87" mass="9723">MQIAGLFKTATTTADMQEHVDLHEFLVHDGRTFEVINGSSFIYLIECILDVSHTLLGSSTGCATDLIDDSRTINCDVNKLYEQRKSQ</sequence>
<accession>A0A813UG95</accession>
<organism evidence="1 3">
    <name type="scientific">Rotaria sordida</name>
    <dbReference type="NCBI Taxonomy" id="392033"/>
    <lineage>
        <taxon>Eukaryota</taxon>
        <taxon>Metazoa</taxon>
        <taxon>Spiralia</taxon>
        <taxon>Gnathifera</taxon>
        <taxon>Rotifera</taxon>
        <taxon>Eurotatoria</taxon>
        <taxon>Bdelloidea</taxon>
        <taxon>Philodinida</taxon>
        <taxon>Philodinidae</taxon>
        <taxon>Rotaria</taxon>
    </lineage>
</organism>
<dbReference type="Gene3D" id="1.10.10.1070">
    <property type="entry name" value="Zinc finger, BED domain-containing"/>
    <property type="match status" value="1"/>
</dbReference>